<name>A0A2P2N9P1_RHIMU</name>
<feature type="compositionally biased region" description="Polar residues" evidence="1">
    <location>
        <begin position="1"/>
        <end position="15"/>
    </location>
</feature>
<evidence type="ECO:0000313" key="2">
    <source>
        <dbReference type="EMBL" id="MBX39198.1"/>
    </source>
</evidence>
<organism evidence="2">
    <name type="scientific">Rhizophora mucronata</name>
    <name type="common">Asiatic mangrove</name>
    <dbReference type="NCBI Taxonomy" id="61149"/>
    <lineage>
        <taxon>Eukaryota</taxon>
        <taxon>Viridiplantae</taxon>
        <taxon>Streptophyta</taxon>
        <taxon>Embryophyta</taxon>
        <taxon>Tracheophyta</taxon>
        <taxon>Spermatophyta</taxon>
        <taxon>Magnoliopsida</taxon>
        <taxon>eudicotyledons</taxon>
        <taxon>Gunneridae</taxon>
        <taxon>Pentapetalae</taxon>
        <taxon>rosids</taxon>
        <taxon>fabids</taxon>
        <taxon>Malpighiales</taxon>
        <taxon>Rhizophoraceae</taxon>
        <taxon>Rhizophora</taxon>
    </lineage>
</organism>
<evidence type="ECO:0000256" key="1">
    <source>
        <dbReference type="SAM" id="MobiDB-lite"/>
    </source>
</evidence>
<reference evidence="2" key="1">
    <citation type="submission" date="2018-02" db="EMBL/GenBank/DDBJ databases">
        <title>Rhizophora mucronata_Transcriptome.</title>
        <authorList>
            <person name="Meera S.P."/>
            <person name="Sreeshan A."/>
            <person name="Augustine A."/>
        </authorList>
    </citation>
    <scope>NUCLEOTIDE SEQUENCE</scope>
    <source>
        <tissue evidence="2">Leaf</tissue>
    </source>
</reference>
<proteinExistence type="predicted"/>
<feature type="region of interest" description="Disordered" evidence="1">
    <location>
        <begin position="1"/>
        <end position="22"/>
    </location>
</feature>
<sequence length="80" mass="9098">MNSWLNSKTHYMQSNTRERHQVPSAAHIGCNLLPTIPNIVQSSPNSMTREIGHAYIIARLAERRSTQPKSILRKKKDSSN</sequence>
<protein>
    <submittedName>
        <fullName evidence="2">Uncharacterized protein</fullName>
    </submittedName>
</protein>
<dbReference type="AlphaFoldDB" id="A0A2P2N9P1"/>
<accession>A0A2P2N9P1</accession>
<dbReference type="EMBL" id="GGEC01058714">
    <property type="protein sequence ID" value="MBX39198.1"/>
    <property type="molecule type" value="Transcribed_RNA"/>
</dbReference>